<reference evidence="2" key="1">
    <citation type="submission" date="2016-11" db="UniProtKB">
        <authorList>
            <consortium name="WormBaseParasite"/>
        </authorList>
    </citation>
    <scope>IDENTIFICATION</scope>
</reference>
<keyword evidence="1" id="KW-1185">Reference proteome</keyword>
<sequence>MWANGETQAEISSAAAPDCTGEMQALIDEMSGFIKLLIVDIMTFWDA</sequence>
<name>A0A1I7X1S4_HETBA</name>
<proteinExistence type="predicted"/>
<accession>A0A1I7X1S4</accession>
<dbReference type="WBParaSite" id="Hba_11387">
    <property type="protein sequence ID" value="Hba_11387"/>
    <property type="gene ID" value="Hba_11387"/>
</dbReference>
<evidence type="ECO:0000313" key="1">
    <source>
        <dbReference type="Proteomes" id="UP000095283"/>
    </source>
</evidence>
<dbReference type="AlphaFoldDB" id="A0A1I7X1S4"/>
<dbReference type="Proteomes" id="UP000095283">
    <property type="component" value="Unplaced"/>
</dbReference>
<protein>
    <submittedName>
        <fullName evidence="2">Uncharacterized protein</fullName>
    </submittedName>
</protein>
<evidence type="ECO:0000313" key="2">
    <source>
        <dbReference type="WBParaSite" id="Hba_11387"/>
    </source>
</evidence>
<organism evidence="1 2">
    <name type="scientific">Heterorhabditis bacteriophora</name>
    <name type="common">Entomopathogenic nematode worm</name>
    <dbReference type="NCBI Taxonomy" id="37862"/>
    <lineage>
        <taxon>Eukaryota</taxon>
        <taxon>Metazoa</taxon>
        <taxon>Ecdysozoa</taxon>
        <taxon>Nematoda</taxon>
        <taxon>Chromadorea</taxon>
        <taxon>Rhabditida</taxon>
        <taxon>Rhabditina</taxon>
        <taxon>Rhabditomorpha</taxon>
        <taxon>Strongyloidea</taxon>
        <taxon>Heterorhabditidae</taxon>
        <taxon>Heterorhabditis</taxon>
    </lineage>
</organism>